<sequence>MSSPPDDYAPPASHSHKRQDSHSYFRTSDPYRAVRKSTTPDSTGSSQQTDQHSRTASDSSTSRLAPAAGSRFNGYEYYDDDPYALPPRHEPHLGKKTRRKQHHTSEDERANSYLPYSHHRRDPYAAQEPIYLEEDNMPSFTSPNKNSMGGVGSLLQDNIAMDMVDQQPPAVPQKQQLDPSLDPLPEIKKRKRSRRLCGLHRRTLVFIVFIFVVIVAVIWYFVWPRYPPLYYLESKAVNSDWKPTYVTSTWYVNMTADNSENWVPTRIKNFEVELLDANTNQKFGSGSSGSIILPPRQSNVNVPFTFDIHYVASDQQDTTLQDLTLCSAVKTNPTPETPQSLNVIFQVTYHIEGFAWTKRSTVRPSGFQCPDTS</sequence>
<feature type="transmembrane region" description="Helical" evidence="2">
    <location>
        <begin position="204"/>
        <end position="223"/>
    </location>
</feature>
<evidence type="ECO:0000256" key="2">
    <source>
        <dbReference type="SAM" id="Phobius"/>
    </source>
</evidence>
<dbReference type="AlphaFoldDB" id="A0A1X2H2C5"/>
<reference evidence="3 4" key="1">
    <citation type="submission" date="2016-07" db="EMBL/GenBank/DDBJ databases">
        <title>Pervasive Adenine N6-methylation of Active Genes in Fungi.</title>
        <authorList>
            <consortium name="DOE Joint Genome Institute"/>
            <person name="Mondo S.J."/>
            <person name="Dannebaum R.O."/>
            <person name="Kuo R.C."/>
            <person name="Labutti K."/>
            <person name="Haridas S."/>
            <person name="Kuo A."/>
            <person name="Salamov A."/>
            <person name="Ahrendt S.R."/>
            <person name="Lipzen A."/>
            <person name="Sullivan W."/>
            <person name="Andreopoulos W.B."/>
            <person name="Clum A."/>
            <person name="Lindquist E."/>
            <person name="Daum C."/>
            <person name="Ramamoorthy G.K."/>
            <person name="Gryganskyi A."/>
            <person name="Culley D."/>
            <person name="Magnuson J.K."/>
            <person name="James T.Y."/>
            <person name="O'Malley M.A."/>
            <person name="Stajich J.E."/>
            <person name="Spatafora J.W."/>
            <person name="Visel A."/>
            <person name="Grigoriev I.V."/>
        </authorList>
    </citation>
    <scope>NUCLEOTIDE SEQUENCE [LARGE SCALE GENOMIC DNA]</scope>
    <source>
        <strain evidence="3 4">NRRL 2496</strain>
    </source>
</reference>
<keyword evidence="2" id="KW-0472">Membrane</keyword>
<organism evidence="3 4">
    <name type="scientific">Syncephalastrum racemosum</name>
    <name type="common">Filamentous fungus</name>
    <dbReference type="NCBI Taxonomy" id="13706"/>
    <lineage>
        <taxon>Eukaryota</taxon>
        <taxon>Fungi</taxon>
        <taxon>Fungi incertae sedis</taxon>
        <taxon>Mucoromycota</taxon>
        <taxon>Mucoromycotina</taxon>
        <taxon>Mucoromycetes</taxon>
        <taxon>Mucorales</taxon>
        <taxon>Syncephalastraceae</taxon>
        <taxon>Syncephalastrum</taxon>
    </lineage>
</organism>
<evidence type="ECO:0000313" key="4">
    <source>
        <dbReference type="Proteomes" id="UP000242180"/>
    </source>
</evidence>
<dbReference type="OrthoDB" id="20273at2759"/>
<dbReference type="InParanoid" id="A0A1X2H2C5"/>
<dbReference type="STRING" id="13706.A0A1X2H2C5"/>
<proteinExistence type="predicted"/>
<evidence type="ECO:0000256" key="1">
    <source>
        <dbReference type="SAM" id="MobiDB-lite"/>
    </source>
</evidence>
<gene>
    <name evidence="3" type="ORF">BCR43DRAFT_498627</name>
</gene>
<keyword evidence="2" id="KW-1133">Transmembrane helix</keyword>
<feature type="compositionally biased region" description="Low complexity" evidence="1">
    <location>
        <begin position="1"/>
        <end position="13"/>
    </location>
</feature>
<evidence type="ECO:0000313" key="3">
    <source>
        <dbReference type="EMBL" id="ORY91171.1"/>
    </source>
</evidence>
<dbReference type="EMBL" id="MCGN01000011">
    <property type="protein sequence ID" value="ORY91171.1"/>
    <property type="molecule type" value="Genomic_DNA"/>
</dbReference>
<comment type="caution">
    <text evidence="3">The sequence shown here is derived from an EMBL/GenBank/DDBJ whole genome shotgun (WGS) entry which is preliminary data.</text>
</comment>
<keyword evidence="4" id="KW-1185">Reference proteome</keyword>
<protein>
    <submittedName>
        <fullName evidence="3">Uncharacterized protein</fullName>
    </submittedName>
</protein>
<name>A0A1X2H2C5_SYNRA</name>
<accession>A0A1X2H2C5</accession>
<keyword evidence="2" id="KW-0812">Transmembrane</keyword>
<feature type="compositionally biased region" description="Polar residues" evidence="1">
    <location>
        <begin position="36"/>
        <end position="63"/>
    </location>
</feature>
<dbReference type="Proteomes" id="UP000242180">
    <property type="component" value="Unassembled WGS sequence"/>
</dbReference>
<dbReference type="OMA" id="ISINFQR"/>
<feature type="region of interest" description="Disordered" evidence="1">
    <location>
        <begin position="1"/>
        <end position="120"/>
    </location>
</feature>